<dbReference type="PANTHER" id="PTHR37482">
    <property type="entry name" value="OUTER MEMBRANE PROTEIN ASSEMBLY FACTOR BAME"/>
    <property type="match status" value="1"/>
</dbReference>
<dbReference type="Pfam" id="PF04355">
    <property type="entry name" value="BamE"/>
    <property type="match status" value="1"/>
</dbReference>
<name>A0A0W0S4V5_9GAMM</name>
<sequence length="119" mass="13684">MRIIIFLLGIVFTLTLTQCTTFDLSRRVVQQGNLLPQSRIDRLKVGMSKNDVAILMGTSLLSPTFNNNRWDYAYTWRRGHGPITMSTLSLYFHNDTLTRIERDQFKPGAGLNHPDINQE</sequence>
<reference evidence="7 9" key="2">
    <citation type="submission" date="2018-12" db="EMBL/GenBank/DDBJ databases">
        <authorList>
            <consortium name="Pathogen Informatics"/>
        </authorList>
    </citation>
    <scope>NUCLEOTIDE SEQUENCE [LARGE SCALE GENOMIC DNA]</scope>
    <source>
        <strain evidence="7 9">NCTC11976</strain>
    </source>
</reference>
<dbReference type="PANTHER" id="PTHR37482:SF1">
    <property type="entry name" value="OUTER MEMBRANE PROTEIN ASSEMBLY FACTOR BAME"/>
    <property type="match status" value="1"/>
</dbReference>
<reference evidence="6 8" key="1">
    <citation type="submission" date="2015-11" db="EMBL/GenBank/DDBJ databases">
        <title>Genomic analysis of 38 Legionella species identifies large and diverse effector repertoires.</title>
        <authorList>
            <person name="Burstein D."/>
            <person name="Amaro F."/>
            <person name="Zusman T."/>
            <person name="Lifshitz Z."/>
            <person name="Cohen O."/>
            <person name="Gilbert J.A."/>
            <person name="Pupko T."/>
            <person name="Shuman H.A."/>
            <person name="Segal G."/>
        </authorList>
    </citation>
    <scope>NUCLEOTIDE SEQUENCE [LARGE SCALE GENOMIC DNA]</scope>
    <source>
        <strain evidence="6 8">ORW</strain>
    </source>
</reference>
<comment type="subcellular location">
    <subcellularLocation>
        <location evidence="4">Cell outer membrane</location>
    </subcellularLocation>
</comment>
<evidence type="ECO:0000313" key="9">
    <source>
        <dbReference type="Proteomes" id="UP000277577"/>
    </source>
</evidence>
<keyword evidence="2 4" id="KW-0472">Membrane</keyword>
<proteinExistence type="inferred from homology"/>
<organism evidence="6 8">
    <name type="scientific">Legionella cherrii</name>
    <dbReference type="NCBI Taxonomy" id="28084"/>
    <lineage>
        <taxon>Bacteria</taxon>
        <taxon>Pseudomonadati</taxon>
        <taxon>Pseudomonadota</taxon>
        <taxon>Gammaproteobacteria</taxon>
        <taxon>Legionellales</taxon>
        <taxon>Legionellaceae</taxon>
        <taxon>Legionella</taxon>
    </lineage>
</organism>
<comment type="subunit">
    <text evidence="4">Part of the Bam complex.</text>
</comment>
<dbReference type="GO" id="GO:1990063">
    <property type="term" value="C:Bam protein complex"/>
    <property type="evidence" value="ECO:0007669"/>
    <property type="project" value="TreeGrafter"/>
</dbReference>
<evidence type="ECO:0000313" key="6">
    <source>
        <dbReference type="EMBL" id="KTC78542.1"/>
    </source>
</evidence>
<evidence type="ECO:0000256" key="3">
    <source>
        <dbReference type="ARBA" id="ARBA00023237"/>
    </source>
</evidence>
<dbReference type="EMBL" id="LNXW01000014">
    <property type="protein sequence ID" value="KTC78542.1"/>
    <property type="molecule type" value="Genomic_DNA"/>
</dbReference>
<accession>A0A0W0S4V5</accession>
<dbReference type="STRING" id="28084.Lche_3331"/>
<dbReference type="HAMAP" id="MF_00925">
    <property type="entry name" value="OM_assembly_BamE"/>
    <property type="match status" value="1"/>
</dbReference>
<dbReference type="AlphaFoldDB" id="A0A0W0S4V5"/>
<dbReference type="EMBL" id="LR134173">
    <property type="protein sequence ID" value="VEB35010.1"/>
    <property type="molecule type" value="Genomic_DNA"/>
</dbReference>
<keyword evidence="9" id="KW-1185">Reference proteome</keyword>
<dbReference type="Gene3D" id="3.30.1450.10">
    <property type="match status" value="1"/>
</dbReference>
<gene>
    <name evidence="6" type="primary">smpA</name>
    <name evidence="4" type="synonym">bamE</name>
    <name evidence="6" type="ORF">Lche_3331</name>
    <name evidence="7" type="ORF">NCTC11976_01138</name>
</gene>
<dbReference type="Proteomes" id="UP000054921">
    <property type="component" value="Unassembled WGS sequence"/>
</dbReference>
<evidence type="ECO:0000256" key="2">
    <source>
        <dbReference type="ARBA" id="ARBA00023136"/>
    </source>
</evidence>
<evidence type="ECO:0000259" key="5">
    <source>
        <dbReference type="Pfam" id="PF04355"/>
    </source>
</evidence>
<dbReference type="GO" id="GO:0030674">
    <property type="term" value="F:protein-macromolecule adaptor activity"/>
    <property type="evidence" value="ECO:0007669"/>
    <property type="project" value="TreeGrafter"/>
</dbReference>
<dbReference type="OrthoDB" id="9808250at2"/>
<protein>
    <recommendedName>
        <fullName evidence="4">Outer membrane protein assembly factor BamE</fullName>
    </recommendedName>
</protein>
<comment type="similarity">
    <text evidence="4">Belongs to the BamE family.</text>
</comment>
<keyword evidence="3 4" id="KW-0998">Cell outer membrane</keyword>
<evidence type="ECO:0000256" key="4">
    <source>
        <dbReference type="HAMAP-Rule" id="MF_00925"/>
    </source>
</evidence>
<dbReference type="PATRIC" id="fig|28084.5.peg.3613"/>
<dbReference type="GO" id="GO:0051205">
    <property type="term" value="P:protein insertion into membrane"/>
    <property type="evidence" value="ECO:0007669"/>
    <property type="project" value="UniProtKB-UniRule"/>
</dbReference>
<dbReference type="GO" id="GO:0043165">
    <property type="term" value="P:Gram-negative-bacterium-type cell outer membrane assembly"/>
    <property type="evidence" value="ECO:0007669"/>
    <property type="project" value="UniProtKB-UniRule"/>
</dbReference>
<comment type="function">
    <text evidence="4">Part of the outer membrane protein assembly complex, which is involved in assembly and insertion of beta-barrel proteins into the outer membrane.</text>
</comment>
<dbReference type="InterPro" id="IPR007450">
    <property type="entry name" value="BamE_dom"/>
</dbReference>
<dbReference type="InterPro" id="IPR037873">
    <property type="entry name" value="BamE-like"/>
</dbReference>
<evidence type="ECO:0000256" key="1">
    <source>
        <dbReference type="ARBA" id="ARBA00022729"/>
    </source>
</evidence>
<dbReference type="InterPro" id="IPR026592">
    <property type="entry name" value="BamE"/>
</dbReference>
<evidence type="ECO:0000313" key="8">
    <source>
        <dbReference type="Proteomes" id="UP000054921"/>
    </source>
</evidence>
<feature type="domain" description="Outer membrane protein assembly factor BamE" evidence="5">
    <location>
        <begin position="32"/>
        <end position="101"/>
    </location>
</feature>
<dbReference type="Proteomes" id="UP000277577">
    <property type="component" value="Chromosome"/>
</dbReference>
<keyword evidence="1 4" id="KW-0732">Signal</keyword>
<evidence type="ECO:0000313" key="7">
    <source>
        <dbReference type="EMBL" id="VEB35010.1"/>
    </source>
</evidence>